<accession>X0WQE7</accession>
<protein>
    <recommendedName>
        <fullName evidence="2">Methyltransferase type 11 domain-containing protein</fullName>
    </recommendedName>
</protein>
<gene>
    <name evidence="1" type="ORF">S01H1_51720</name>
</gene>
<organism evidence="1">
    <name type="scientific">marine sediment metagenome</name>
    <dbReference type="NCBI Taxonomy" id="412755"/>
    <lineage>
        <taxon>unclassified sequences</taxon>
        <taxon>metagenomes</taxon>
        <taxon>ecological metagenomes</taxon>
    </lineage>
</organism>
<dbReference type="EMBL" id="BARS01033392">
    <property type="protein sequence ID" value="GAG25422.1"/>
    <property type="molecule type" value="Genomic_DNA"/>
</dbReference>
<feature type="non-terminal residue" evidence="1">
    <location>
        <position position="140"/>
    </location>
</feature>
<comment type="caution">
    <text evidence="1">The sequence shown here is derived from an EMBL/GenBank/DDBJ whole genome shotgun (WGS) entry which is preliminary data.</text>
</comment>
<sequence length="140" mass="16494">MKLNFGCGRRKTPGYINIDISKEVKPDVVWDIENLSYPEEWRQVDAIRLNNLLEHVNSVILIDILNVLHRRMKIGGEIHITVPVIKSTDENLDAVFGDPTHINYFTERTFDYFDYKHHRYLDYGKSYGIIPWERIQTMGV</sequence>
<evidence type="ECO:0000313" key="1">
    <source>
        <dbReference type="EMBL" id="GAG25422.1"/>
    </source>
</evidence>
<dbReference type="InterPro" id="IPR029063">
    <property type="entry name" value="SAM-dependent_MTases_sf"/>
</dbReference>
<dbReference type="SUPFAM" id="SSF53335">
    <property type="entry name" value="S-adenosyl-L-methionine-dependent methyltransferases"/>
    <property type="match status" value="1"/>
</dbReference>
<proteinExistence type="predicted"/>
<dbReference type="AlphaFoldDB" id="X0WQE7"/>
<evidence type="ECO:0008006" key="2">
    <source>
        <dbReference type="Google" id="ProtNLM"/>
    </source>
</evidence>
<name>X0WQE7_9ZZZZ</name>
<reference evidence="1" key="1">
    <citation type="journal article" date="2014" name="Front. Microbiol.">
        <title>High frequency of phylogenetically diverse reductive dehalogenase-homologous genes in deep subseafloor sedimentary metagenomes.</title>
        <authorList>
            <person name="Kawai M."/>
            <person name="Futagami T."/>
            <person name="Toyoda A."/>
            <person name="Takaki Y."/>
            <person name="Nishi S."/>
            <person name="Hori S."/>
            <person name="Arai W."/>
            <person name="Tsubouchi T."/>
            <person name="Morono Y."/>
            <person name="Uchiyama I."/>
            <person name="Ito T."/>
            <person name="Fujiyama A."/>
            <person name="Inagaki F."/>
            <person name="Takami H."/>
        </authorList>
    </citation>
    <scope>NUCLEOTIDE SEQUENCE</scope>
    <source>
        <strain evidence="1">Expedition CK06-06</strain>
    </source>
</reference>
<dbReference type="Gene3D" id="3.40.50.150">
    <property type="entry name" value="Vaccinia Virus protein VP39"/>
    <property type="match status" value="1"/>
</dbReference>